<comment type="subunit">
    <text evidence="8">Monomer.</text>
</comment>
<dbReference type="SUPFAM" id="SSF52374">
    <property type="entry name" value="Nucleotidylyl transferase"/>
    <property type="match status" value="1"/>
</dbReference>
<keyword evidence="13" id="KW-1185">Reference proteome</keyword>
<evidence type="ECO:0000256" key="1">
    <source>
        <dbReference type="ARBA" id="ARBA00022490"/>
    </source>
</evidence>
<name>A0ABT3QG48_9PROT</name>
<dbReference type="InterPro" id="IPR019499">
    <property type="entry name" value="Val-tRNA_synth_tRNA-bd"/>
</dbReference>
<dbReference type="InterPro" id="IPR009080">
    <property type="entry name" value="tRNAsynth_Ia_anticodon-bd"/>
</dbReference>
<reference evidence="12 13" key="1">
    <citation type="submission" date="2022-11" db="EMBL/GenBank/DDBJ databases">
        <title>Genome sequencing of Acetobacter type strain.</title>
        <authorList>
            <person name="Heo J."/>
            <person name="Lee D."/>
            <person name="Han B.-H."/>
            <person name="Hong S.-B."/>
            <person name="Kwon S.-W."/>
        </authorList>
    </citation>
    <scope>NUCLEOTIDE SEQUENCE [LARGE SCALE GENOMIC DNA]</scope>
    <source>
        <strain evidence="12 13">KACC 21253</strain>
    </source>
</reference>
<comment type="domain">
    <text evidence="8">The C-terminal coiled-coil domain is crucial for aminoacylation activity.</text>
</comment>
<dbReference type="PANTHER" id="PTHR11946:SF93">
    <property type="entry name" value="VALINE--TRNA LIGASE, CHLOROPLASTIC_MITOCHONDRIAL 2"/>
    <property type="match status" value="1"/>
</dbReference>
<comment type="function">
    <text evidence="8">Catalyzes the attachment of valine to tRNA(Val). As ValRS can inadvertently accommodate and process structurally similar amino acids such as threonine, to avoid such errors, it has a 'posttransfer' editing activity that hydrolyzes mischarged Thr-tRNA(Val) in a tRNA-dependent manner.</text>
</comment>
<evidence type="ECO:0000256" key="5">
    <source>
        <dbReference type="ARBA" id="ARBA00022917"/>
    </source>
</evidence>
<dbReference type="Gene3D" id="1.10.287.380">
    <property type="entry name" value="Valyl-tRNA synthetase, C-terminal domain"/>
    <property type="match status" value="1"/>
</dbReference>
<keyword evidence="4 8" id="KW-0067">ATP-binding</keyword>
<dbReference type="Gene3D" id="1.10.730.10">
    <property type="entry name" value="Isoleucyl-tRNA Synthetase, Domain 1"/>
    <property type="match status" value="1"/>
</dbReference>
<comment type="domain">
    <text evidence="8">ValRS has two distinct active sites: one for aminoacylation and one for editing. The misactivated threonine is translocated from the active site to the editing site.</text>
</comment>
<feature type="binding site" evidence="8">
    <location>
        <position position="549"/>
    </location>
    <ligand>
        <name>ATP</name>
        <dbReference type="ChEBI" id="CHEBI:30616"/>
    </ligand>
</feature>
<dbReference type="InterPro" id="IPR002300">
    <property type="entry name" value="aa-tRNA-synth_Ia"/>
</dbReference>
<dbReference type="RefSeq" id="WP_173559921.1">
    <property type="nucleotide sequence ID" value="NZ_JAPIUZ010000004.1"/>
</dbReference>
<dbReference type="Pfam" id="PF00133">
    <property type="entry name" value="tRNA-synt_1"/>
    <property type="match status" value="1"/>
</dbReference>
<dbReference type="InterPro" id="IPR033705">
    <property type="entry name" value="Anticodon_Ia_Val"/>
</dbReference>
<sequence>MTLSKTFDPTSTEKRLYALWEHNKAFSANPENTQKPPFSIMIPPPNVTGTLHMGHALTMTLQDTLIRWKRMQGFDALWQPGTDHAGIATQMVVERSLSSEGLSRQSMGREAFTKRVWQWKEESGGGITKQLRRLGASLDWPRERFTMDEGLSRAVKEVFVALYNQKLIYRDNRLVNWDPVFKSAISDLEVENKEVNGSLWYIRYPVDGLIDTTLTVATTRPETMLGDVAVAVNPEDERYRHLVGKQVRLPLTGRLVPVVADAYSDPEKGTGAVKITPAHDFNDFEVGQRHQLPMISVLDAEARITLDEIKEDLQAVAGLADPAFVNGLNGLSREDARKAIVAELDSLGYLEKIEPHRHQVPHAERGGAVIEPFLTTQWYCDAAKLAGPAVEAVEDGRITFIPKQWENTFFAWMRDIQPWCISRQLWWGHRIPAWYGPDGHVFVAHDEAEAQTQADKHYGCAVALTQDEDVLDTWFSSGLWPFSTLGWPDKTPELERYYPTSVLVTGFDIIFFWVARMIMMGQHFMNDVPFKDIFIHGLVRDERGQKMSKSKGNGIDPLELIDDYGADALRFTICSLTGVGRDVKLGRKKVEDYRTFVTKLWNAARFCEMNEIRAVEGFKPETVQSALGIWLLSETSKAVEDATKALESYRFDEYALTCYRFVRGCFCDWFLELAKPVFASENQDEAREIRHVAAHVLGQILRLLQPVMPFVTDDLWHAFGFGEEGSLISQSWPEPVQLSQTDNARAECEQMIRLISEIRAVRSEMNIPPSQKVPVFLKDASTEITERAQRWQEAIGRLARVSEIDILEGELPQGCAQAILEEATLVLPLEGIIDLSTERKRLQKELTKAEEEEAKTVKKLSNENFIARANPEVVQEMKDRLATQKEECARLKTALARII</sequence>
<evidence type="ECO:0000259" key="10">
    <source>
        <dbReference type="Pfam" id="PF08264"/>
    </source>
</evidence>
<dbReference type="Proteomes" id="UP001301152">
    <property type="component" value="Unassembled WGS sequence"/>
</dbReference>
<comment type="caution">
    <text evidence="12">The sequence shown here is derived from an EMBL/GenBank/DDBJ whole genome shotgun (WGS) entry which is preliminary data.</text>
</comment>
<evidence type="ECO:0000259" key="9">
    <source>
        <dbReference type="Pfam" id="PF00133"/>
    </source>
</evidence>
<accession>A0ABT3QG48</accession>
<dbReference type="InterPro" id="IPR014729">
    <property type="entry name" value="Rossmann-like_a/b/a_fold"/>
</dbReference>
<dbReference type="NCBIfam" id="NF004349">
    <property type="entry name" value="PRK05729.1"/>
    <property type="match status" value="1"/>
</dbReference>
<dbReference type="SUPFAM" id="SSF46589">
    <property type="entry name" value="tRNA-binding arm"/>
    <property type="match status" value="1"/>
</dbReference>
<dbReference type="InterPro" id="IPR009008">
    <property type="entry name" value="Val/Leu/Ile-tRNA-synth_edit"/>
</dbReference>
<feature type="short sequence motif" description="'HIGH' region" evidence="8">
    <location>
        <begin position="45"/>
        <end position="55"/>
    </location>
</feature>
<dbReference type="SUPFAM" id="SSF50677">
    <property type="entry name" value="ValRS/IleRS/LeuRS editing domain"/>
    <property type="match status" value="1"/>
</dbReference>
<dbReference type="CDD" id="cd07962">
    <property type="entry name" value="Anticodon_Ia_Val"/>
    <property type="match status" value="1"/>
</dbReference>
<dbReference type="SUPFAM" id="SSF47323">
    <property type="entry name" value="Anticodon-binding domain of a subclass of class I aminoacyl-tRNA synthetases"/>
    <property type="match status" value="1"/>
</dbReference>
<comment type="similarity">
    <text evidence="8">Belongs to the class-I aminoacyl-tRNA synthetase family. ValS type 1 subfamily.</text>
</comment>
<evidence type="ECO:0000256" key="3">
    <source>
        <dbReference type="ARBA" id="ARBA00022741"/>
    </source>
</evidence>
<feature type="coiled-coil region" evidence="8">
    <location>
        <begin position="832"/>
        <end position="894"/>
    </location>
</feature>
<dbReference type="NCBIfam" id="TIGR00422">
    <property type="entry name" value="valS"/>
    <property type="match status" value="1"/>
</dbReference>
<evidence type="ECO:0000256" key="4">
    <source>
        <dbReference type="ARBA" id="ARBA00022840"/>
    </source>
</evidence>
<evidence type="ECO:0000313" key="13">
    <source>
        <dbReference type="Proteomes" id="UP001301152"/>
    </source>
</evidence>
<dbReference type="InterPro" id="IPR001412">
    <property type="entry name" value="aa-tRNA-synth_I_CS"/>
</dbReference>
<keyword evidence="2 8" id="KW-0436">Ligase</keyword>
<evidence type="ECO:0000256" key="6">
    <source>
        <dbReference type="ARBA" id="ARBA00023146"/>
    </source>
</evidence>
<feature type="domain" description="Aminoacyl-tRNA synthetase class Ia" evidence="9">
    <location>
        <begin position="16"/>
        <end position="585"/>
    </location>
</feature>
<comment type="subcellular location">
    <subcellularLocation>
        <location evidence="8">Cytoplasm</location>
    </subcellularLocation>
</comment>
<feature type="domain" description="Valyl-tRNA synthetase tRNA-binding arm" evidence="11">
    <location>
        <begin position="834"/>
        <end position="898"/>
    </location>
</feature>
<dbReference type="PANTHER" id="PTHR11946">
    <property type="entry name" value="VALYL-TRNA SYNTHETASES"/>
    <property type="match status" value="1"/>
</dbReference>
<evidence type="ECO:0000256" key="8">
    <source>
        <dbReference type="HAMAP-Rule" id="MF_02004"/>
    </source>
</evidence>
<dbReference type="EMBL" id="JAPIUZ010000004">
    <property type="protein sequence ID" value="MCX2564236.1"/>
    <property type="molecule type" value="Genomic_DNA"/>
</dbReference>
<dbReference type="InterPro" id="IPR037118">
    <property type="entry name" value="Val-tRNA_synth_C_sf"/>
</dbReference>
<comment type="catalytic activity">
    <reaction evidence="7 8">
        <text>tRNA(Val) + L-valine + ATP = L-valyl-tRNA(Val) + AMP + diphosphate</text>
        <dbReference type="Rhea" id="RHEA:10704"/>
        <dbReference type="Rhea" id="RHEA-COMP:9672"/>
        <dbReference type="Rhea" id="RHEA-COMP:9708"/>
        <dbReference type="ChEBI" id="CHEBI:30616"/>
        <dbReference type="ChEBI" id="CHEBI:33019"/>
        <dbReference type="ChEBI" id="CHEBI:57762"/>
        <dbReference type="ChEBI" id="CHEBI:78442"/>
        <dbReference type="ChEBI" id="CHEBI:78537"/>
        <dbReference type="ChEBI" id="CHEBI:456215"/>
        <dbReference type="EC" id="6.1.1.9"/>
    </reaction>
</comment>
<organism evidence="12 13">
    <name type="scientific">Acetobacter thailandicus</name>
    <dbReference type="NCBI Taxonomy" id="1502842"/>
    <lineage>
        <taxon>Bacteria</taxon>
        <taxon>Pseudomonadati</taxon>
        <taxon>Pseudomonadota</taxon>
        <taxon>Alphaproteobacteria</taxon>
        <taxon>Acetobacterales</taxon>
        <taxon>Acetobacteraceae</taxon>
        <taxon>Acetobacter</taxon>
    </lineage>
</organism>
<evidence type="ECO:0000256" key="2">
    <source>
        <dbReference type="ARBA" id="ARBA00022598"/>
    </source>
</evidence>
<keyword evidence="8" id="KW-0175">Coiled coil</keyword>
<dbReference type="Pfam" id="PF08264">
    <property type="entry name" value="Anticodon_1"/>
    <property type="match status" value="1"/>
</dbReference>
<dbReference type="InterPro" id="IPR010978">
    <property type="entry name" value="tRNA-bd_arm"/>
</dbReference>
<keyword evidence="6 8" id="KW-0030">Aminoacyl-tRNA synthetase</keyword>
<keyword evidence="1 8" id="KW-0963">Cytoplasm</keyword>
<dbReference type="CDD" id="cd00817">
    <property type="entry name" value="ValRS_core"/>
    <property type="match status" value="1"/>
</dbReference>
<gene>
    <name evidence="8" type="primary">valS</name>
    <name evidence="12" type="ORF">OQ497_09715</name>
</gene>
<dbReference type="HAMAP" id="MF_02004">
    <property type="entry name" value="Val_tRNA_synth_type1"/>
    <property type="match status" value="1"/>
</dbReference>
<keyword evidence="5 8" id="KW-0648">Protein biosynthesis</keyword>
<keyword evidence="3 8" id="KW-0547">Nucleotide-binding</keyword>
<feature type="short sequence motif" description="'KMSKS' region" evidence="8">
    <location>
        <begin position="546"/>
        <end position="550"/>
    </location>
</feature>
<evidence type="ECO:0000259" key="11">
    <source>
        <dbReference type="Pfam" id="PF10458"/>
    </source>
</evidence>
<dbReference type="InterPro" id="IPR013155">
    <property type="entry name" value="M/V/L/I-tRNA-synth_anticd-bd"/>
</dbReference>
<dbReference type="GO" id="GO:0004832">
    <property type="term" value="F:valine-tRNA ligase activity"/>
    <property type="evidence" value="ECO:0007669"/>
    <property type="project" value="UniProtKB-EC"/>
</dbReference>
<evidence type="ECO:0000256" key="7">
    <source>
        <dbReference type="ARBA" id="ARBA00047552"/>
    </source>
</evidence>
<feature type="domain" description="Methionyl/Valyl/Leucyl/Isoleucyl-tRNA synthetase anticodon-binding" evidence="10">
    <location>
        <begin position="630"/>
        <end position="776"/>
    </location>
</feature>
<dbReference type="Gene3D" id="3.40.50.620">
    <property type="entry name" value="HUPs"/>
    <property type="match status" value="2"/>
</dbReference>
<dbReference type="InterPro" id="IPR002303">
    <property type="entry name" value="Valyl-tRNA_ligase"/>
</dbReference>
<dbReference type="PRINTS" id="PR00986">
    <property type="entry name" value="TRNASYNTHVAL"/>
</dbReference>
<dbReference type="Pfam" id="PF10458">
    <property type="entry name" value="Val_tRNA-synt_C"/>
    <property type="match status" value="1"/>
</dbReference>
<dbReference type="EC" id="6.1.1.9" evidence="8"/>
<protein>
    <recommendedName>
        <fullName evidence="8">Valine--tRNA ligase</fullName>
        <ecNumber evidence="8">6.1.1.9</ecNumber>
    </recommendedName>
    <alternativeName>
        <fullName evidence="8">Valyl-tRNA synthetase</fullName>
        <shortName evidence="8">ValRS</shortName>
    </alternativeName>
</protein>
<proteinExistence type="inferred from homology"/>
<dbReference type="PROSITE" id="PS00178">
    <property type="entry name" value="AA_TRNA_LIGASE_I"/>
    <property type="match status" value="1"/>
</dbReference>
<dbReference type="Gene3D" id="3.90.740.10">
    <property type="entry name" value="Valyl/Leucyl/Isoleucyl-tRNA synthetase, editing domain"/>
    <property type="match status" value="2"/>
</dbReference>
<evidence type="ECO:0000313" key="12">
    <source>
        <dbReference type="EMBL" id="MCX2564236.1"/>
    </source>
</evidence>